<gene>
    <name evidence="10" type="ORF">HMPREF3186_01396</name>
</gene>
<dbReference type="Pfam" id="PF13614">
    <property type="entry name" value="AAA_31"/>
    <property type="match status" value="1"/>
</dbReference>
<dbReference type="GO" id="GO:0005886">
    <property type="term" value="C:plasma membrane"/>
    <property type="evidence" value="ECO:0007669"/>
    <property type="project" value="UniProtKB-ARBA"/>
</dbReference>
<evidence type="ECO:0000256" key="3">
    <source>
        <dbReference type="ARBA" id="ARBA00022679"/>
    </source>
</evidence>
<evidence type="ECO:0000256" key="6">
    <source>
        <dbReference type="ARBA" id="ARBA00022840"/>
    </source>
</evidence>
<dbReference type="PANTHER" id="PTHR32309">
    <property type="entry name" value="TYROSINE-PROTEIN KINASE"/>
    <property type="match status" value="1"/>
</dbReference>
<evidence type="ECO:0000256" key="4">
    <source>
        <dbReference type="ARBA" id="ARBA00022741"/>
    </source>
</evidence>
<comment type="similarity">
    <text evidence="1">Belongs to the CpsD/CapB family.</text>
</comment>
<dbReference type="InterPro" id="IPR025669">
    <property type="entry name" value="AAA_dom"/>
</dbReference>
<dbReference type="Gene3D" id="3.40.50.300">
    <property type="entry name" value="P-loop containing nucleotide triphosphate hydrolases"/>
    <property type="match status" value="1"/>
</dbReference>
<dbReference type="InterPro" id="IPR050445">
    <property type="entry name" value="Bact_polysacc_biosynth/exp"/>
</dbReference>
<dbReference type="EMBL" id="LSDC01000097">
    <property type="protein sequence ID" value="KXB58390.1"/>
    <property type="molecule type" value="Genomic_DNA"/>
</dbReference>
<keyword evidence="3" id="KW-0808">Transferase</keyword>
<dbReference type="FunFam" id="3.40.50.300:FF:000527">
    <property type="entry name" value="Tyrosine-protein kinase etk"/>
    <property type="match status" value="1"/>
</dbReference>
<keyword evidence="5 10" id="KW-0418">Kinase</keyword>
<dbReference type="AlphaFoldDB" id="A0A133ZSJ0"/>
<evidence type="ECO:0000259" key="9">
    <source>
        <dbReference type="Pfam" id="PF13614"/>
    </source>
</evidence>
<protein>
    <recommendedName>
        <fullName evidence="2">non-specific protein-tyrosine kinase</fullName>
        <ecNumber evidence="2">2.7.10.2</ecNumber>
    </recommendedName>
</protein>
<dbReference type="PANTHER" id="PTHR32309:SF13">
    <property type="entry name" value="FERRIC ENTEROBACTIN TRANSPORT PROTEIN FEPE"/>
    <property type="match status" value="1"/>
</dbReference>
<dbReference type="CDD" id="cd05387">
    <property type="entry name" value="BY-kinase"/>
    <property type="match status" value="1"/>
</dbReference>
<evidence type="ECO:0000256" key="1">
    <source>
        <dbReference type="ARBA" id="ARBA00007316"/>
    </source>
</evidence>
<dbReference type="GO" id="GO:0042802">
    <property type="term" value="F:identical protein binding"/>
    <property type="evidence" value="ECO:0007669"/>
    <property type="project" value="UniProtKB-ARBA"/>
</dbReference>
<dbReference type="NCBIfam" id="TIGR01007">
    <property type="entry name" value="eps_fam"/>
    <property type="match status" value="1"/>
</dbReference>
<evidence type="ECO:0000313" key="10">
    <source>
        <dbReference type="EMBL" id="KXB58390.1"/>
    </source>
</evidence>
<reference evidence="11" key="1">
    <citation type="submission" date="2016-01" db="EMBL/GenBank/DDBJ databases">
        <authorList>
            <person name="Mitreva M."/>
            <person name="Pepin K.H."/>
            <person name="Mihindukulasuriya K.A."/>
            <person name="Fulton R."/>
            <person name="Fronick C."/>
            <person name="O'Laughlin M."/>
            <person name="Miner T."/>
            <person name="Herter B."/>
            <person name="Rosa B.A."/>
            <person name="Cordes M."/>
            <person name="Tomlinson C."/>
            <person name="Wollam A."/>
            <person name="Palsikar V.B."/>
            <person name="Mardis E.R."/>
            <person name="Wilson R.K."/>
        </authorList>
    </citation>
    <scope>NUCLEOTIDE SEQUENCE [LARGE SCALE GENOMIC DNA]</scope>
    <source>
        <strain evidence="11">DNF01167</strain>
    </source>
</reference>
<organism evidence="10 11">
    <name type="scientific">Gemella haemolysans</name>
    <dbReference type="NCBI Taxonomy" id="1379"/>
    <lineage>
        <taxon>Bacteria</taxon>
        <taxon>Bacillati</taxon>
        <taxon>Bacillota</taxon>
        <taxon>Bacilli</taxon>
        <taxon>Bacillales</taxon>
        <taxon>Gemellaceae</taxon>
        <taxon>Gemella</taxon>
    </lineage>
</organism>
<dbReference type="PATRIC" id="fig|1379.3.peg.1380"/>
<dbReference type="Proteomes" id="UP000070355">
    <property type="component" value="Unassembled WGS sequence"/>
</dbReference>
<evidence type="ECO:0000313" key="11">
    <source>
        <dbReference type="Proteomes" id="UP000070355"/>
    </source>
</evidence>
<dbReference type="InterPro" id="IPR005702">
    <property type="entry name" value="Wzc-like_C"/>
</dbReference>
<evidence type="ECO:0000256" key="8">
    <source>
        <dbReference type="ARBA" id="ARBA00051245"/>
    </source>
</evidence>
<dbReference type="STRING" id="1379.HMPREF3186_01396"/>
<evidence type="ECO:0000256" key="2">
    <source>
        <dbReference type="ARBA" id="ARBA00011903"/>
    </source>
</evidence>
<keyword evidence="4" id="KW-0547">Nucleotide-binding</keyword>
<dbReference type="EC" id="2.7.10.2" evidence="2"/>
<accession>A0A133ZSJ0</accession>
<dbReference type="GO" id="GO:0004715">
    <property type="term" value="F:non-membrane spanning protein tyrosine kinase activity"/>
    <property type="evidence" value="ECO:0007669"/>
    <property type="project" value="UniProtKB-EC"/>
</dbReference>
<name>A0A133ZSJ0_9BACL</name>
<sequence length="237" mass="26061">MAQINLLTNKNIVDPKNEEYYNALRTNIQFLGKDKKVIVITSTSENEGKSTVSINLAISLAKLGLKTILVDADTRKSVMAGRFKFKNKISGLTNYLSGVSPIEDVIYETDIQHLNVIPAGQVPPNPTGLLQNKNFNIMVEVFREYYDYVIIDTPPVGQVIDAAIVAPKADGVVMVVEANRVKKKVVEKAKEQLEKGGAEFLGVILNKVNSNELGYGGYYGHYGGYGNYGANKKTDKK</sequence>
<evidence type="ECO:0000256" key="7">
    <source>
        <dbReference type="ARBA" id="ARBA00023137"/>
    </source>
</evidence>
<feature type="domain" description="AAA" evidence="9">
    <location>
        <begin position="36"/>
        <end position="180"/>
    </location>
</feature>
<comment type="caution">
    <text evidence="10">The sequence shown here is derived from an EMBL/GenBank/DDBJ whole genome shotgun (WGS) entry which is preliminary data.</text>
</comment>
<comment type="catalytic activity">
    <reaction evidence="8">
        <text>L-tyrosyl-[protein] + ATP = O-phospho-L-tyrosyl-[protein] + ADP + H(+)</text>
        <dbReference type="Rhea" id="RHEA:10596"/>
        <dbReference type="Rhea" id="RHEA-COMP:10136"/>
        <dbReference type="Rhea" id="RHEA-COMP:20101"/>
        <dbReference type="ChEBI" id="CHEBI:15378"/>
        <dbReference type="ChEBI" id="CHEBI:30616"/>
        <dbReference type="ChEBI" id="CHEBI:46858"/>
        <dbReference type="ChEBI" id="CHEBI:61978"/>
        <dbReference type="ChEBI" id="CHEBI:456216"/>
        <dbReference type="EC" id="2.7.10.2"/>
    </reaction>
</comment>
<keyword evidence="7" id="KW-0829">Tyrosine-protein kinase</keyword>
<proteinExistence type="inferred from homology"/>
<dbReference type="InterPro" id="IPR027417">
    <property type="entry name" value="P-loop_NTPase"/>
</dbReference>
<dbReference type="GO" id="GO:0005524">
    <property type="term" value="F:ATP binding"/>
    <property type="evidence" value="ECO:0007669"/>
    <property type="project" value="UniProtKB-KW"/>
</dbReference>
<evidence type="ECO:0000256" key="5">
    <source>
        <dbReference type="ARBA" id="ARBA00022777"/>
    </source>
</evidence>
<dbReference type="SUPFAM" id="SSF52540">
    <property type="entry name" value="P-loop containing nucleoside triphosphate hydrolases"/>
    <property type="match status" value="1"/>
</dbReference>
<keyword evidence="6" id="KW-0067">ATP-binding</keyword>
<dbReference type="OrthoDB" id="9794577at2"/>
<dbReference type="RefSeq" id="WP_060914494.1">
    <property type="nucleotide sequence ID" value="NZ_KQ959980.1"/>
</dbReference>